<feature type="region of interest" description="Disordered" evidence="1">
    <location>
        <begin position="596"/>
        <end position="618"/>
    </location>
</feature>
<feature type="transmembrane region" description="Helical" evidence="2">
    <location>
        <begin position="640"/>
        <end position="660"/>
    </location>
</feature>
<keyword evidence="2" id="KW-1133">Transmembrane helix</keyword>
<reference evidence="3" key="2">
    <citation type="submission" date="2016-05" db="EMBL/GenBank/DDBJ databases">
        <authorList>
            <person name="Lavstsen T."/>
            <person name="Jespersen J.S."/>
        </authorList>
    </citation>
    <scope>NUCLEOTIDE SEQUENCE [LARGE SCALE GENOMIC DNA]</scope>
</reference>
<sequence>MPETTRDKGFTLWKEDDTLWKNSDLFKFYNTLDSVFKNGNDIYKDCTKANTNSVPNNCEIEENIKKKWEELNTPVTGNKHCAYVVYWMYDKIKECKSNIYCTSWLYTHFENFWRNSTCCGEEEKIITEQKVEKVIEKEKVKIEKKEKVEEKEIELVKGEIKTKERKIKVCKNHLFKEFNINVISDRNELYRFSEFFNNIKSTLKGTNPQKKRLYCKYIQEIFDLYDSMTEEDEKSAFNKYENVLTLFKNIFQNNNELSGLKAVCKNLDLPKKEYFDKKKLEQLSQDNDKLFRPLTLKLYENVEDPPTSDMDEILKDTATYKLYNKFDEKITVNDYNKYCTKFKNLETTYKDKSEEICKKIVRNVKNMDTFESNIKGNKRCLHYKNWVYEAIWKMFAEKKNYNIAGNIIKEFMNLQNDLVIELKKEICHYYFSINDFIEVNVRKEEKDLYDYFENYDSIDKNVVPKTTNGEKYNKYLQYISKLYERRINDWDCCDKLSGVDPLCRHYFKCDEEYNPSDLLAILNGKDRNTIKNKYKKGPTVRIGERKVGEVVNEDDIMRIQYGRCSRIYDPDDKTKVISLRCDYQASLDHFKNFHEKLPDGKKRDNEKPSTSTSVSHVNMSDLSGIANAEESESNPASYKIPTSVALGIGTVFVFFLYYKFTPFGSLFGKRSGGKTNFQDDFLEEYMQAFPYHDSEYEDVNPRNGRIQIAYQRA</sequence>
<feature type="compositionally biased region" description="Polar residues" evidence="1">
    <location>
        <begin position="608"/>
        <end position="618"/>
    </location>
</feature>
<dbReference type="Pfam" id="PF05795">
    <property type="entry name" value="Plasmodium_Vir"/>
    <property type="match status" value="1"/>
</dbReference>
<evidence type="ECO:0000313" key="3">
    <source>
        <dbReference type="EMBL" id="SBT51541.1"/>
    </source>
</evidence>
<keyword evidence="2" id="KW-0472">Membrane</keyword>
<evidence type="ECO:0000256" key="2">
    <source>
        <dbReference type="SAM" id="Phobius"/>
    </source>
</evidence>
<protein>
    <submittedName>
        <fullName evidence="3">PIR Superfamily Protein</fullName>
    </submittedName>
</protein>
<evidence type="ECO:0000313" key="4">
    <source>
        <dbReference type="EMBL" id="SBT54084.1"/>
    </source>
</evidence>
<name>A0A1A9A509_PLAOA</name>
<dbReference type="InterPro" id="IPR008780">
    <property type="entry name" value="Plasmodium_Vir"/>
</dbReference>
<keyword evidence="2" id="KW-0812">Transmembrane</keyword>
<accession>A0A1A9A509</accession>
<organism evidence="3 5">
    <name type="scientific">Plasmodium ovale wallikeri</name>
    <dbReference type="NCBI Taxonomy" id="864142"/>
    <lineage>
        <taxon>Eukaryota</taxon>
        <taxon>Sar</taxon>
        <taxon>Alveolata</taxon>
        <taxon>Apicomplexa</taxon>
        <taxon>Aconoidasida</taxon>
        <taxon>Haemosporida</taxon>
        <taxon>Plasmodiidae</taxon>
        <taxon>Plasmodium</taxon>
        <taxon>Plasmodium (Plasmodium)</taxon>
    </lineage>
</organism>
<dbReference type="AlphaFoldDB" id="A0A1A9A509"/>
<dbReference type="Proteomes" id="UP000078550">
    <property type="component" value="Unassembled WGS sequence"/>
</dbReference>
<dbReference type="Proteomes" id="UP000078555">
    <property type="component" value="Unassembled WGS sequence"/>
</dbReference>
<evidence type="ECO:0000313" key="5">
    <source>
        <dbReference type="Proteomes" id="UP000078550"/>
    </source>
</evidence>
<reference evidence="5 6" key="1">
    <citation type="submission" date="2016-05" db="EMBL/GenBank/DDBJ databases">
        <authorList>
            <person name="Naeem Raeece"/>
        </authorList>
    </citation>
    <scope>NUCLEOTIDE SEQUENCE [LARGE SCALE GENOMIC DNA]</scope>
</reference>
<gene>
    <name evidence="4" type="ORF">POVWA1_065660</name>
    <name evidence="3" type="ORF">POVWA2_062330</name>
</gene>
<evidence type="ECO:0000256" key="1">
    <source>
        <dbReference type="SAM" id="MobiDB-lite"/>
    </source>
</evidence>
<proteinExistence type="predicted"/>
<dbReference type="EMBL" id="FLRE01000231">
    <property type="protein sequence ID" value="SBT51541.1"/>
    <property type="molecule type" value="Genomic_DNA"/>
</dbReference>
<evidence type="ECO:0000313" key="6">
    <source>
        <dbReference type="Proteomes" id="UP000078555"/>
    </source>
</evidence>
<dbReference type="EMBL" id="FLRD01000470">
    <property type="protein sequence ID" value="SBT54084.1"/>
    <property type="molecule type" value="Genomic_DNA"/>
</dbReference>
<keyword evidence="6" id="KW-1185">Reference proteome</keyword>
<feature type="compositionally biased region" description="Basic and acidic residues" evidence="1">
    <location>
        <begin position="596"/>
        <end position="607"/>
    </location>
</feature>